<keyword evidence="1" id="KW-0472">Membrane</keyword>
<feature type="transmembrane region" description="Helical" evidence="1">
    <location>
        <begin position="226"/>
        <end position="243"/>
    </location>
</feature>
<comment type="caution">
    <text evidence="2">The sequence shown here is derived from an EMBL/GenBank/DDBJ whole genome shotgun (WGS) entry which is preliminary data.</text>
</comment>
<evidence type="ECO:0000313" key="3">
    <source>
        <dbReference type="Proteomes" id="UP000807306"/>
    </source>
</evidence>
<organism evidence="2 3">
    <name type="scientific">Crepidotus variabilis</name>
    <dbReference type="NCBI Taxonomy" id="179855"/>
    <lineage>
        <taxon>Eukaryota</taxon>
        <taxon>Fungi</taxon>
        <taxon>Dikarya</taxon>
        <taxon>Basidiomycota</taxon>
        <taxon>Agaricomycotina</taxon>
        <taxon>Agaricomycetes</taxon>
        <taxon>Agaricomycetidae</taxon>
        <taxon>Agaricales</taxon>
        <taxon>Agaricineae</taxon>
        <taxon>Crepidotaceae</taxon>
        <taxon>Crepidotus</taxon>
    </lineage>
</organism>
<evidence type="ECO:0000313" key="2">
    <source>
        <dbReference type="EMBL" id="KAF9527127.1"/>
    </source>
</evidence>
<keyword evidence="1" id="KW-1133">Transmembrane helix</keyword>
<reference evidence="2" key="1">
    <citation type="submission" date="2020-11" db="EMBL/GenBank/DDBJ databases">
        <authorList>
            <consortium name="DOE Joint Genome Institute"/>
            <person name="Ahrendt S."/>
            <person name="Riley R."/>
            <person name="Andreopoulos W."/>
            <person name="Labutti K."/>
            <person name="Pangilinan J."/>
            <person name="Ruiz-Duenas F.J."/>
            <person name="Barrasa J.M."/>
            <person name="Sanchez-Garcia M."/>
            <person name="Camarero S."/>
            <person name="Miyauchi S."/>
            <person name="Serrano A."/>
            <person name="Linde D."/>
            <person name="Babiker R."/>
            <person name="Drula E."/>
            <person name="Ayuso-Fernandez I."/>
            <person name="Pacheco R."/>
            <person name="Padilla G."/>
            <person name="Ferreira P."/>
            <person name="Barriuso J."/>
            <person name="Kellner H."/>
            <person name="Castanera R."/>
            <person name="Alfaro M."/>
            <person name="Ramirez L."/>
            <person name="Pisabarro A.G."/>
            <person name="Kuo A."/>
            <person name="Tritt A."/>
            <person name="Lipzen A."/>
            <person name="He G."/>
            <person name="Yan M."/>
            <person name="Ng V."/>
            <person name="Cullen D."/>
            <person name="Martin F."/>
            <person name="Rosso M.-N."/>
            <person name="Henrissat B."/>
            <person name="Hibbett D."/>
            <person name="Martinez A.T."/>
            <person name="Grigoriev I.V."/>
        </authorList>
    </citation>
    <scope>NUCLEOTIDE SEQUENCE</scope>
    <source>
        <strain evidence="2">CBS 506.95</strain>
    </source>
</reference>
<name>A0A9P6EDU5_9AGAR</name>
<dbReference type="EMBL" id="MU157864">
    <property type="protein sequence ID" value="KAF9527127.1"/>
    <property type="molecule type" value="Genomic_DNA"/>
</dbReference>
<gene>
    <name evidence="2" type="ORF">CPB83DRAFT_895556</name>
</gene>
<dbReference type="Proteomes" id="UP000807306">
    <property type="component" value="Unassembled WGS sequence"/>
</dbReference>
<dbReference type="OrthoDB" id="3261276at2759"/>
<evidence type="ECO:0000256" key="1">
    <source>
        <dbReference type="SAM" id="Phobius"/>
    </source>
</evidence>
<keyword evidence="3" id="KW-1185">Reference proteome</keyword>
<sequence>MFKVTSSLPPQTRLLDYHKRPQIHAVYLNSNTAIELGAVSATTSVAFLAGNGTLEGAQQRITSRVPNSRTKFLDVLVCTSTTKLVISSRTIIQGNNTHCSPIPPSALPPNASKSPTGSLETYVSNPPSVATILAASPVWAYYTLSDRLPTYATIGLDGIASNIAPLPFLTAQVEDDEYKVPLSCIQQAIFGETSQALVQGMVTAWNRTSETQFELSGTFPISNMPFLYLILGVVTTCAIISTLRDLRIYLLPQGMQQRSMQQD</sequence>
<protein>
    <submittedName>
        <fullName evidence="2">Uncharacterized protein</fullName>
    </submittedName>
</protein>
<keyword evidence="1" id="KW-0812">Transmembrane</keyword>
<proteinExistence type="predicted"/>
<accession>A0A9P6EDU5</accession>
<dbReference type="AlphaFoldDB" id="A0A9P6EDU5"/>